<dbReference type="Gene3D" id="3.30.70.1260">
    <property type="entry name" value="bacterial protein sp0830 like"/>
    <property type="match status" value="1"/>
</dbReference>
<sequence length="58" mass="6794">MLETKLEPDKFIIAEKIVYLNYHDTAGNSKLSNKLIENKLKVNGTMRNWNTIQKLMEL</sequence>
<dbReference type="RefSeq" id="WP_166537809.1">
    <property type="nucleotide sequence ID" value="NZ_JAABLM010000019.1"/>
</dbReference>
<accession>A0ABW9ZE18</accession>
<name>A0ABW9ZE18_9FLAO</name>
<evidence type="ECO:0000313" key="2">
    <source>
        <dbReference type="Proteomes" id="UP000798602"/>
    </source>
</evidence>
<dbReference type="Proteomes" id="UP000798602">
    <property type="component" value="Unassembled WGS sequence"/>
</dbReference>
<protein>
    <submittedName>
        <fullName evidence="1">Uncharacterized protein</fullName>
    </submittedName>
</protein>
<proteinExistence type="predicted"/>
<organism evidence="1 2">
    <name type="scientific">Flavobacterium ichthyis</name>
    <dbReference type="NCBI Taxonomy" id="2698827"/>
    <lineage>
        <taxon>Bacteria</taxon>
        <taxon>Pseudomonadati</taxon>
        <taxon>Bacteroidota</taxon>
        <taxon>Flavobacteriia</taxon>
        <taxon>Flavobacteriales</taxon>
        <taxon>Flavobacteriaceae</taxon>
        <taxon>Flavobacterium</taxon>
    </lineage>
</organism>
<evidence type="ECO:0000313" key="1">
    <source>
        <dbReference type="EMBL" id="NBL65989.1"/>
    </source>
</evidence>
<keyword evidence="2" id="KW-1185">Reference proteome</keyword>
<dbReference type="EMBL" id="JAABLM010000019">
    <property type="protein sequence ID" value="NBL65989.1"/>
    <property type="molecule type" value="Genomic_DNA"/>
</dbReference>
<comment type="caution">
    <text evidence="1">The sequence shown here is derived from an EMBL/GenBank/DDBJ whole genome shotgun (WGS) entry which is preliminary data.</text>
</comment>
<gene>
    <name evidence="1" type="ORF">GV828_12345</name>
</gene>
<reference evidence="2" key="1">
    <citation type="submission" date="2020-01" db="EMBL/GenBank/DDBJ databases">
        <title>Sphingomonas sp. strain CSW-10.</title>
        <authorList>
            <person name="Chen W.-M."/>
        </authorList>
    </citation>
    <scope>NUCLEOTIDE SEQUENCE [LARGE SCALE GENOMIC DNA]</scope>
    <source>
        <strain evidence="2">NST-5</strain>
    </source>
</reference>
<dbReference type="SUPFAM" id="SSF160379">
    <property type="entry name" value="SP0830-like"/>
    <property type="match status" value="1"/>
</dbReference>